<evidence type="ECO:0000313" key="2">
    <source>
        <dbReference type="Proteomes" id="UP000244773"/>
    </source>
</evidence>
<accession>A0A2P0VNN7</accession>
<evidence type="ECO:0000313" key="1">
    <source>
        <dbReference type="EMBL" id="AUF82521.1"/>
    </source>
</evidence>
<organism evidence="1">
    <name type="scientific">Tetraselmis virus 1</name>
    <dbReference type="NCBI Taxonomy" id="2060617"/>
    <lineage>
        <taxon>Viruses</taxon>
        <taxon>Varidnaviria</taxon>
        <taxon>Bamfordvirae</taxon>
        <taxon>Nucleocytoviricota</taxon>
        <taxon>Megaviricetes</taxon>
        <taxon>Imitervirales</taxon>
        <taxon>Allomimiviridae</taxon>
        <taxon>Oceanusvirus</taxon>
        <taxon>Oceanusvirus kaneohense</taxon>
    </lineage>
</organism>
<dbReference type="Proteomes" id="UP000244773">
    <property type="component" value="Segment"/>
</dbReference>
<proteinExistence type="predicted"/>
<sequence length="306" mass="36004">MSAWNFLPENIFENIQTRLSSDDQFLAKYLCKEWYQNYPLILNLKEFQLSGFDSITMQFTQSSWNIYKKLVKRCGHNSKMVIEFSNAEEVSFSELRILINIVNPKKIEFLNSPHFATNLIPKGIKELVFWCNSLNYTGNISTEAEKVTVQNVSKVYLPCATFLDMSDISWLCMNSFYAPKLHILDMFNFKITFIVVISQLSTIKHLILRWDLNTNEDKYCEIITSLGFKSEFQLETLIIEFPMSKIKADIFNTPAFQNMKSLTILSPYYDSDYDSDYESEEEHYIRTFEDDMKRVNPHCEIAYEEM</sequence>
<reference evidence="1" key="1">
    <citation type="journal article" date="2018" name="Virology">
        <title>A giant virus infecting green algae encodes key fermentation genes.</title>
        <authorList>
            <person name="Schvarcz C.R."/>
            <person name="Steward G.F."/>
        </authorList>
    </citation>
    <scope>NUCLEOTIDE SEQUENCE [LARGE SCALE GENOMIC DNA]</scope>
</reference>
<name>A0A2P0VNN7_9VIRU</name>
<protein>
    <submittedName>
        <fullName evidence="1">Leucine-rich repeat-containing protein</fullName>
    </submittedName>
</protein>
<keyword evidence="2" id="KW-1185">Reference proteome</keyword>
<dbReference type="EMBL" id="KY322437">
    <property type="protein sequence ID" value="AUF82521.1"/>
    <property type="molecule type" value="Genomic_DNA"/>
</dbReference>
<gene>
    <name evidence="1" type="ORF">TetV_439</name>
</gene>